<dbReference type="PANTHER" id="PTHR33121">
    <property type="entry name" value="CYCLIC DI-GMP PHOSPHODIESTERASE PDEF"/>
    <property type="match status" value="1"/>
</dbReference>
<evidence type="ECO:0000313" key="3">
    <source>
        <dbReference type="Proteomes" id="UP001595897"/>
    </source>
</evidence>
<dbReference type="Gene3D" id="3.20.20.450">
    <property type="entry name" value="EAL domain"/>
    <property type="match status" value="1"/>
</dbReference>
<organism evidence="2 3">
    <name type="scientific">Glaciecola siphonariae</name>
    <dbReference type="NCBI Taxonomy" id="521012"/>
    <lineage>
        <taxon>Bacteria</taxon>
        <taxon>Pseudomonadati</taxon>
        <taxon>Pseudomonadota</taxon>
        <taxon>Gammaproteobacteria</taxon>
        <taxon>Alteromonadales</taxon>
        <taxon>Alteromonadaceae</taxon>
        <taxon>Glaciecola</taxon>
    </lineage>
</organism>
<dbReference type="InterPro" id="IPR001633">
    <property type="entry name" value="EAL_dom"/>
</dbReference>
<dbReference type="RefSeq" id="WP_382407897.1">
    <property type="nucleotide sequence ID" value="NZ_JBHSGU010000002.1"/>
</dbReference>
<sequence>MTCTKCKTPKKLPVNITMAFQPIVNLDSFTVHGYEALVRQTDGQGAASVFDAVPYEDLYWLDQSCRVKAIELAAKLNLQGFLSINFMPNAVYEPSRCIKTTLNTAKAVGFPTDRIIFEFTEDESVLNPDHVINIINDYRSRGFQTAIDDFGAGYSGIKLLCDVHTDAVKMDRALIKGIDKDARRLGIVTDTRALLNSVTNYIVVEGVETAEELKVLYNLGFRYFQGFYLAKPGFEHLPEVDFDAIKALLLPTEASAVSSA</sequence>
<feature type="domain" description="EAL" evidence="1">
    <location>
        <begin position="1"/>
        <end position="246"/>
    </location>
</feature>
<dbReference type="Pfam" id="PF00563">
    <property type="entry name" value="EAL"/>
    <property type="match status" value="1"/>
</dbReference>
<evidence type="ECO:0000259" key="1">
    <source>
        <dbReference type="PROSITE" id="PS50883"/>
    </source>
</evidence>
<accession>A0ABV9LVB7</accession>
<dbReference type="EMBL" id="JBHSGU010000002">
    <property type="protein sequence ID" value="MFC4700466.1"/>
    <property type="molecule type" value="Genomic_DNA"/>
</dbReference>
<evidence type="ECO:0000313" key="2">
    <source>
        <dbReference type="EMBL" id="MFC4700466.1"/>
    </source>
</evidence>
<dbReference type="InterPro" id="IPR035919">
    <property type="entry name" value="EAL_sf"/>
</dbReference>
<name>A0ABV9LVB7_9ALTE</name>
<reference evidence="3" key="1">
    <citation type="journal article" date="2019" name="Int. J. Syst. Evol. Microbiol.">
        <title>The Global Catalogue of Microorganisms (GCM) 10K type strain sequencing project: providing services to taxonomists for standard genome sequencing and annotation.</title>
        <authorList>
            <consortium name="The Broad Institute Genomics Platform"/>
            <consortium name="The Broad Institute Genome Sequencing Center for Infectious Disease"/>
            <person name="Wu L."/>
            <person name="Ma J."/>
        </authorList>
    </citation>
    <scope>NUCLEOTIDE SEQUENCE [LARGE SCALE GENOMIC DNA]</scope>
    <source>
        <strain evidence="3">KACC 12507</strain>
    </source>
</reference>
<dbReference type="InterPro" id="IPR050706">
    <property type="entry name" value="Cyclic-di-GMP_PDE-like"/>
</dbReference>
<keyword evidence="3" id="KW-1185">Reference proteome</keyword>
<proteinExistence type="predicted"/>
<dbReference type="SUPFAM" id="SSF141868">
    <property type="entry name" value="EAL domain-like"/>
    <property type="match status" value="1"/>
</dbReference>
<gene>
    <name evidence="2" type="ORF">ACFO4O_09875</name>
</gene>
<dbReference type="Proteomes" id="UP001595897">
    <property type="component" value="Unassembled WGS sequence"/>
</dbReference>
<dbReference type="PROSITE" id="PS50883">
    <property type="entry name" value="EAL"/>
    <property type="match status" value="1"/>
</dbReference>
<comment type="caution">
    <text evidence="2">The sequence shown here is derived from an EMBL/GenBank/DDBJ whole genome shotgun (WGS) entry which is preliminary data.</text>
</comment>
<protein>
    <submittedName>
        <fullName evidence="2">EAL domain-containing protein</fullName>
    </submittedName>
</protein>
<dbReference type="PANTHER" id="PTHR33121:SF15">
    <property type="entry name" value="BLUE LIGHT- AND TEMPERATURE-REGULATED ANTIREPRESSOR BLUF"/>
    <property type="match status" value="1"/>
</dbReference>
<dbReference type="SMART" id="SM00052">
    <property type="entry name" value="EAL"/>
    <property type="match status" value="1"/>
</dbReference>
<dbReference type="CDD" id="cd01948">
    <property type="entry name" value="EAL"/>
    <property type="match status" value="1"/>
</dbReference>